<gene>
    <name evidence="1" type="ORF">HKBW3S06_00504</name>
</gene>
<sequence>MRKLTDEQIERVVSLLEEGKPLPDDYRPLLFDTKKEYELIYADKEREEDILADTMAVPLQRVKTFRNGKDGNGWTNMLIFGDNLQVLKTLLQMKQEGKLKNADGTPGGEAGLY</sequence>
<organism evidence="1 2">
    <name type="scientific">Candidatus Hakubella thermalkaliphila</name>
    <dbReference type="NCBI Taxonomy" id="2754717"/>
    <lineage>
        <taxon>Bacteria</taxon>
        <taxon>Bacillati</taxon>
        <taxon>Actinomycetota</taxon>
        <taxon>Actinomycetota incertae sedis</taxon>
        <taxon>Candidatus Hakubellales</taxon>
        <taxon>Candidatus Hakubellaceae</taxon>
        <taxon>Candidatus Hakubella</taxon>
    </lineage>
</organism>
<proteinExistence type="predicted"/>
<evidence type="ECO:0000313" key="2">
    <source>
        <dbReference type="Proteomes" id="UP000580051"/>
    </source>
</evidence>
<evidence type="ECO:0000313" key="1">
    <source>
        <dbReference type="EMBL" id="GFP21278.1"/>
    </source>
</evidence>
<dbReference type="AlphaFoldDB" id="A0A6V8NLW7"/>
<dbReference type="Proteomes" id="UP000580051">
    <property type="component" value="Unassembled WGS sequence"/>
</dbReference>
<accession>A0A6V8NLW7</accession>
<protein>
    <submittedName>
        <fullName evidence="1">Uncharacterized protein</fullName>
    </submittedName>
</protein>
<comment type="caution">
    <text evidence="1">The sequence shown here is derived from an EMBL/GenBank/DDBJ whole genome shotgun (WGS) entry which is preliminary data.</text>
</comment>
<name>A0A6V8NLW7_9ACTN</name>
<dbReference type="EMBL" id="BLRV01000031">
    <property type="protein sequence ID" value="GFP21278.1"/>
    <property type="molecule type" value="Genomic_DNA"/>
</dbReference>
<reference evidence="1 2" key="1">
    <citation type="journal article" date="2020" name="Front. Microbiol.">
        <title>Single-cell genomics of novel Actinobacteria with the Wood-Ljungdahl pathway discovered in a serpentinizing system.</title>
        <authorList>
            <person name="Merino N."/>
            <person name="Kawai M."/>
            <person name="Boyd E.S."/>
            <person name="Colman D.R."/>
            <person name="McGlynn S.E."/>
            <person name="Nealson K.H."/>
            <person name="Kurokawa K."/>
            <person name="Hongoh Y."/>
        </authorList>
    </citation>
    <scope>NUCLEOTIDE SEQUENCE [LARGE SCALE GENOMIC DNA]</scope>
    <source>
        <strain evidence="1 2">S06</strain>
    </source>
</reference>